<dbReference type="PROSITE" id="PS50043">
    <property type="entry name" value="HTH_LUXR_2"/>
    <property type="match status" value="1"/>
</dbReference>
<accession>A0ABV9HCC8</accession>
<keyword evidence="3" id="KW-0238">DNA-binding</keyword>
<dbReference type="InterPro" id="IPR058245">
    <property type="entry name" value="NreC/VraR/RcsB-like_REC"/>
</dbReference>
<dbReference type="EMBL" id="JBHSFI010000001">
    <property type="protein sequence ID" value="MFC4627210.1"/>
    <property type="molecule type" value="Genomic_DNA"/>
</dbReference>
<dbReference type="SUPFAM" id="SSF46894">
    <property type="entry name" value="C-terminal effector domain of the bipartite response regulators"/>
    <property type="match status" value="1"/>
</dbReference>
<comment type="caution">
    <text evidence="8">The sequence shown here is derived from an EMBL/GenBank/DDBJ whole genome shotgun (WGS) entry which is preliminary data.</text>
</comment>
<evidence type="ECO:0000256" key="3">
    <source>
        <dbReference type="ARBA" id="ARBA00023125"/>
    </source>
</evidence>
<keyword evidence="4" id="KW-0804">Transcription</keyword>
<dbReference type="CDD" id="cd06170">
    <property type="entry name" value="LuxR_C_like"/>
    <property type="match status" value="1"/>
</dbReference>
<dbReference type="InterPro" id="IPR011006">
    <property type="entry name" value="CheY-like_superfamily"/>
</dbReference>
<dbReference type="Pfam" id="PF00072">
    <property type="entry name" value="Response_reg"/>
    <property type="match status" value="1"/>
</dbReference>
<name>A0ABV9HCC8_9MICO</name>
<keyword evidence="1 5" id="KW-0597">Phosphoprotein</keyword>
<dbReference type="CDD" id="cd17535">
    <property type="entry name" value="REC_NarL-like"/>
    <property type="match status" value="1"/>
</dbReference>
<evidence type="ECO:0000259" key="7">
    <source>
        <dbReference type="PROSITE" id="PS50110"/>
    </source>
</evidence>
<dbReference type="RefSeq" id="WP_377132077.1">
    <property type="nucleotide sequence ID" value="NZ_JBHSFI010000001.1"/>
</dbReference>
<keyword evidence="9" id="KW-1185">Reference proteome</keyword>
<sequence>MTSDRPAVSDPGTADADISVLIADDQALIRSAIADLIKHSDGLAIAGEAADGYEAIALARERRPDLVLMDIRMPGLDGIAATREICADPDLAAVRVLVLTTFEEDEYIVGALRAGASGFIGKGAERDDIAAAIRAVHRGDALLSPVATRTLIDRYVRSERLHTSEPSRALHELTERESEVLALVGTGRSNADIAELLAISPHTAKTHVNRVMTKLNAHDRAQLVIAAYENGLVQPGGR</sequence>
<evidence type="ECO:0000259" key="6">
    <source>
        <dbReference type="PROSITE" id="PS50043"/>
    </source>
</evidence>
<dbReference type="InterPro" id="IPR000792">
    <property type="entry name" value="Tscrpt_reg_LuxR_C"/>
</dbReference>
<dbReference type="Proteomes" id="UP001596011">
    <property type="component" value="Unassembled WGS sequence"/>
</dbReference>
<dbReference type="InterPro" id="IPR016032">
    <property type="entry name" value="Sig_transdc_resp-reg_C-effctor"/>
</dbReference>
<evidence type="ECO:0000256" key="4">
    <source>
        <dbReference type="ARBA" id="ARBA00023163"/>
    </source>
</evidence>
<protein>
    <submittedName>
        <fullName evidence="8">Response regulator</fullName>
    </submittedName>
</protein>
<evidence type="ECO:0000256" key="1">
    <source>
        <dbReference type="ARBA" id="ARBA00022553"/>
    </source>
</evidence>
<dbReference type="PROSITE" id="PS50110">
    <property type="entry name" value="RESPONSE_REGULATORY"/>
    <property type="match status" value="1"/>
</dbReference>
<feature type="domain" description="Response regulatory" evidence="7">
    <location>
        <begin position="19"/>
        <end position="137"/>
    </location>
</feature>
<dbReference type="SMART" id="SM00448">
    <property type="entry name" value="REC"/>
    <property type="match status" value="1"/>
</dbReference>
<gene>
    <name evidence="8" type="ORF">ACFO6V_03125</name>
</gene>
<dbReference type="Gene3D" id="3.40.50.2300">
    <property type="match status" value="1"/>
</dbReference>
<evidence type="ECO:0000313" key="9">
    <source>
        <dbReference type="Proteomes" id="UP001596011"/>
    </source>
</evidence>
<evidence type="ECO:0000313" key="8">
    <source>
        <dbReference type="EMBL" id="MFC4627210.1"/>
    </source>
</evidence>
<dbReference type="Pfam" id="PF00196">
    <property type="entry name" value="GerE"/>
    <property type="match status" value="1"/>
</dbReference>
<organism evidence="8 9">
    <name type="scientific">Promicromonospora alba</name>
    <dbReference type="NCBI Taxonomy" id="1616110"/>
    <lineage>
        <taxon>Bacteria</taxon>
        <taxon>Bacillati</taxon>
        <taxon>Actinomycetota</taxon>
        <taxon>Actinomycetes</taxon>
        <taxon>Micrococcales</taxon>
        <taxon>Promicromonosporaceae</taxon>
        <taxon>Promicromonospora</taxon>
    </lineage>
</organism>
<evidence type="ECO:0000256" key="2">
    <source>
        <dbReference type="ARBA" id="ARBA00023015"/>
    </source>
</evidence>
<feature type="domain" description="HTH luxR-type" evidence="6">
    <location>
        <begin position="166"/>
        <end position="231"/>
    </location>
</feature>
<dbReference type="PANTHER" id="PTHR43214">
    <property type="entry name" value="TWO-COMPONENT RESPONSE REGULATOR"/>
    <property type="match status" value="1"/>
</dbReference>
<dbReference type="PANTHER" id="PTHR43214:SF24">
    <property type="entry name" value="TRANSCRIPTIONAL REGULATORY PROTEIN NARL-RELATED"/>
    <property type="match status" value="1"/>
</dbReference>
<dbReference type="InterPro" id="IPR039420">
    <property type="entry name" value="WalR-like"/>
</dbReference>
<dbReference type="SMART" id="SM00421">
    <property type="entry name" value="HTH_LUXR"/>
    <property type="match status" value="1"/>
</dbReference>
<feature type="modified residue" description="4-aspartylphosphate" evidence="5">
    <location>
        <position position="70"/>
    </location>
</feature>
<reference evidence="9" key="1">
    <citation type="journal article" date="2019" name="Int. J. Syst. Evol. Microbiol.">
        <title>The Global Catalogue of Microorganisms (GCM) 10K type strain sequencing project: providing services to taxonomists for standard genome sequencing and annotation.</title>
        <authorList>
            <consortium name="The Broad Institute Genomics Platform"/>
            <consortium name="The Broad Institute Genome Sequencing Center for Infectious Disease"/>
            <person name="Wu L."/>
            <person name="Ma J."/>
        </authorList>
    </citation>
    <scope>NUCLEOTIDE SEQUENCE [LARGE SCALE GENOMIC DNA]</scope>
    <source>
        <strain evidence="9">CCUG 42722</strain>
    </source>
</reference>
<dbReference type="InterPro" id="IPR001789">
    <property type="entry name" value="Sig_transdc_resp-reg_receiver"/>
</dbReference>
<dbReference type="PRINTS" id="PR00038">
    <property type="entry name" value="HTHLUXR"/>
</dbReference>
<keyword evidence="2" id="KW-0805">Transcription regulation</keyword>
<dbReference type="SUPFAM" id="SSF52172">
    <property type="entry name" value="CheY-like"/>
    <property type="match status" value="1"/>
</dbReference>
<evidence type="ECO:0000256" key="5">
    <source>
        <dbReference type="PROSITE-ProRule" id="PRU00169"/>
    </source>
</evidence>
<proteinExistence type="predicted"/>